<name>A0A2S1YE91_9VIRU</name>
<organism evidence="1">
    <name type="scientific">Blackberry virus A</name>
    <dbReference type="NCBI Taxonomy" id="2185086"/>
    <lineage>
        <taxon>Viruses</taxon>
        <taxon>Riboviria</taxon>
        <taxon>Orthornavirae</taxon>
        <taxon>Kitrinoviricota</taxon>
        <taxon>Alsuviricetes</taxon>
        <taxon>Tymovirales</taxon>
        <taxon>Betaflexiviridae</taxon>
        <taxon>Trivirinae</taxon>
        <taxon>Vitivirus</taxon>
        <taxon>Vitivirus alpharubi</taxon>
    </lineage>
</organism>
<sequence>MTYPRVARQYSVHSLLHVHIEYLVYGSEFPLELEYLLRSDHFGSLEELVPGFLDWHKKTQKYEILTIGEDRLVERRFEPSRVVQLLEFCKVDPVGLLELVSFVGNTRLSQVSFSGGFVMSRKGRLSTTLARESYAGLVKKLDRCVLIV</sequence>
<evidence type="ECO:0000313" key="2">
    <source>
        <dbReference type="Proteomes" id="UP000289379"/>
    </source>
</evidence>
<dbReference type="KEGG" id="vg:41702126"/>
<dbReference type="GeneID" id="41702126"/>
<protein>
    <submittedName>
        <fullName evidence="1">Uncharacterized protein</fullName>
    </submittedName>
</protein>
<dbReference type="Proteomes" id="UP000289379">
    <property type="component" value="Segment"/>
</dbReference>
<keyword evidence="2" id="KW-1185">Reference proteome</keyword>
<gene>
    <name evidence="1" type="primary">ORF2</name>
</gene>
<dbReference type="RefSeq" id="YP_009552719.1">
    <property type="nucleotide sequence ID" value="NC_040630.1"/>
</dbReference>
<accession>A0A2S1YE91</accession>
<evidence type="ECO:0000313" key="1">
    <source>
        <dbReference type="EMBL" id="AWK02340.1"/>
    </source>
</evidence>
<dbReference type="EMBL" id="MG254193">
    <property type="protein sequence ID" value="AWK02340.1"/>
    <property type="molecule type" value="Genomic_RNA"/>
</dbReference>
<proteinExistence type="predicted"/>
<reference evidence="1" key="1">
    <citation type="submission" date="2017-10" db="EMBL/GenBank/DDBJ databases">
        <title>Molecular characterization and detection of a novel vitivirus infecting blackberry.</title>
        <authorList>
            <person name="Hassan M."/>
            <person name="Shahid M.S."/>
            <person name="Tzanetakis I.E."/>
        </authorList>
    </citation>
    <scope>NUCLEOTIDE SEQUENCE [LARGE SCALE GENOMIC DNA]</scope>
    <source>
        <strain evidence="1">Arkansas</strain>
    </source>
</reference>